<dbReference type="Pfam" id="PF00270">
    <property type="entry name" value="DEAD"/>
    <property type="match status" value="1"/>
</dbReference>
<keyword evidence="2" id="KW-0378">Hydrolase</keyword>
<evidence type="ECO:0000256" key="3">
    <source>
        <dbReference type="ARBA" id="ARBA00022806"/>
    </source>
</evidence>
<dbReference type="PANTHER" id="PTHR47963:SF1">
    <property type="entry name" value="DEAD-BOX ATP-DEPENDENT RNA HELICASE CSHB"/>
    <property type="match status" value="1"/>
</dbReference>
<keyword evidence="1" id="KW-0547">Nucleotide-binding</keyword>
<dbReference type="PROSITE" id="PS51194">
    <property type="entry name" value="HELICASE_CTER"/>
    <property type="match status" value="1"/>
</dbReference>
<dbReference type="InterPro" id="IPR027417">
    <property type="entry name" value="P-loop_NTPase"/>
</dbReference>
<name>A0A3G9JAK1_9FIRM</name>
<feature type="domain" description="Helicase C-terminal" evidence="8">
    <location>
        <begin position="232"/>
        <end position="375"/>
    </location>
</feature>
<dbReference type="InterPro" id="IPR011545">
    <property type="entry name" value="DEAD/DEAH_box_helicase_dom"/>
</dbReference>
<sequence>MENFNQFSFRKDIVQTLEHIHFHKPTPIQEKVIPLVLHHRDVVGISQTGTGKTHAFLLPIIQRIDVTKGKVQAVVAAPTRELAQQIYENAKAFKKYNSDLRISLLIGGSDKQKAISKLNNQPHLVIGTPGRIKDLSIDEQALRITTADIFVIDEADMTLEYGYFEDLDTVLGKMKDDLEMLVFSATIPEAMKPFLRKYMKNPEMVTIDSHLPSSGHVKHYLIPTKHRDRYEVLKDIMNMIDPYICIIFTNTRVEAAKLASKLREDGYKIGEIHGDLEPRERKQMMRRIHNNEYQYIVATDIAARGIDIDGVSHVINMEFPTERDFYIHRSGRCGRGKYTGECFSMYDTSNQVMVEALEKKHIHFEMKAIKNGKLIDAGERQKRKNRTHQPTELEKEVQKIVRKPKKVKPGYKKKRKREIDQLYRKQKRAIIQADIKRQRKERYKKAQAEKRMAEERGDY</sequence>
<evidence type="ECO:0000259" key="8">
    <source>
        <dbReference type="PROSITE" id="PS51194"/>
    </source>
</evidence>
<dbReference type="OrthoDB" id="9805696at2"/>
<feature type="compositionally biased region" description="Basic and acidic residues" evidence="6">
    <location>
        <begin position="444"/>
        <end position="459"/>
    </location>
</feature>
<feature type="domain" description="Helicase ATP-binding" evidence="7">
    <location>
        <begin position="33"/>
        <end position="205"/>
    </location>
</feature>
<evidence type="ECO:0000259" key="9">
    <source>
        <dbReference type="PROSITE" id="PS51195"/>
    </source>
</evidence>
<dbReference type="GO" id="GO:0005840">
    <property type="term" value="C:ribosome"/>
    <property type="evidence" value="ECO:0007669"/>
    <property type="project" value="TreeGrafter"/>
</dbReference>
<dbReference type="SMART" id="SM00490">
    <property type="entry name" value="HELICc"/>
    <property type="match status" value="1"/>
</dbReference>
<protein>
    <submittedName>
        <fullName evidence="10">Helicase</fullName>
    </submittedName>
</protein>
<evidence type="ECO:0000256" key="5">
    <source>
        <dbReference type="PROSITE-ProRule" id="PRU00552"/>
    </source>
</evidence>
<keyword evidence="3 10" id="KW-0347">Helicase</keyword>
<dbReference type="AlphaFoldDB" id="A0A3G9JAK1"/>
<dbReference type="PROSITE" id="PS51195">
    <property type="entry name" value="Q_MOTIF"/>
    <property type="match status" value="1"/>
</dbReference>
<evidence type="ECO:0000256" key="2">
    <source>
        <dbReference type="ARBA" id="ARBA00022801"/>
    </source>
</evidence>
<dbReference type="Proteomes" id="UP000268059">
    <property type="component" value="Chromosome"/>
</dbReference>
<evidence type="ECO:0000259" key="7">
    <source>
        <dbReference type="PROSITE" id="PS51192"/>
    </source>
</evidence>
<keyword evidence="11" id="KW-1185">Reference proteome</keyword>
<dbReference type="InterPro" id="IPR014014">
    <property type="entry name" value="RNA_helicase_DEAD_Q_motif"/>
</dbReference>
<dbReference type="InterPro" id="IPR050547">
    <property type="entry name" value="DEAD_box_RNA_helicases"/>
</dbReference>
<dbReference type="InParanoid" id="A0A3G9JAK1"/>
<dbReference type="RefSeq" id="WP_125120305.1">
    <property type="nucleotide sequence ID" value="NZ_AP019309.1"/>
</dbReference>
<dbReference type="Gene3D" id="3.40.50.300">
    <property type="entry name" value="P-loop containing nucleotide triphosphate hydrolases"/>
    <property type="match status" value="2"/>
</dbReference>
<feature type="short sequence motif" description="Q motif" evidence="5">
    <location>
        <begin position="2"/>
        <end position="30"/>
    </location>
</feature>
<gene>
    <name evidence="10" type="ORF">SG0102_25300</name>
</gene>
<dbReference type="GO" id="GO:0033592">
    <property type="term" value="F:RNA strand annealing activity"/>
    <property type="evidence" value="ECO:0007669"/>
    <property type="project" value="TreeGrafter"/>
</dbReference>
<evidence type="ECO:0000256" key="6">
    <source>
        <dbReference type="SAM" id="MobiDB-lite"/>
    </source>
</evidence>
<evidence type="ECO:0000256" key="4">
    <source>
        <dbReference type="ARBA" id="ARBA00022840"/>
    </source>
</evidence>
<feature type="domain" description="DEAD-box RNA helicase Q" evidence="9">
    <location>
        <begin position="2"/>
        <end position="30"/>
    </location>
</feature>
<dbReference type="InterPro" id="IPR044742">
    <property type="entry name" value="DEAD/DEAH_RhlB"/>
</dbReference>
<dbReference type="PROSITE" id="PS51192">
    <property type="entry name" value="HELICASE_ATP_BIND_1"/>
    <property type="match status" value="1"/>
</dbReference>
<reference evidence="10 11" key="1">
    <citation type="submission" date="2018-11" db="EMBL/GenBank/DDBJ databases">
        <title>Novel Erysipelotrichaceae bacterium isolated from small intestine of a swine.</title>
        <authorList>
            <person name="Kim J.S."/>
            <person name="Choe H."/>
            <person name="Lee Y.R."/>
            <person name="Kim K.M."/>
            <person name="Park D.S."/>
        </authorList>
    </citation>
    <scope>NUCLEOTIDE SEQUENCE [LARGE SCALE GENOMIC DNA]</scope>
    <source>
        <strain evidence="10 11">SG0102</strain>
    </source>
</reference>
<dbReference type="FunCoup" id="A0A3G9JAK1">
    <property type="interactions" value="13"/>
</dbReference>
<keyword evidence="4" id="KW-0067">ATP-binding</keyword>
<accession>A0A3G9JAK1</accession>
<dbReference type="GO" id="GO:0005524">
    <property type="term" value="F:ATP binding"/>
    <property type="evidence" value="ECO:0007669"/>
    <property type="project" value="UniProtKB-KW"/>
</dbReference>
<dbReference type="PANTHER" id="PTHR47963">
    <property type="entry name" value="DEAD-BOX ATP-DEPENDENT RNA HELICASE 47, MITOCHONDRIAL"/>
    <property type="match status" value="1"/>
</dbReference>
<dbReference type="InterPro" id="IPR001650">
    <property type="entry name" value="Helicase_C-like"/>
</dbReference>
<dbReference type="InterPro" id="IPR014001">
    <property type="entry name" value="Helicase_ATP-bd"/>
</dbReference>
<dbReference type="Pfam" id="PF00271">
    <property type="entry name" value="Helicase_C"/>
    <property type="match status" value="1"/>
</dbReference>
<dbReference type="CDD" id="cd18787">
    <property type="entry name" value="SF2_C_DEAD"/>
    <property type="match status" value="1"/>
</dbReference>
<dbReference type="SMART" id="SM00487">
    <property type="entry name" value="DEXDc"/>
    <property type="match status" value="1"/>
</dbReference>
<evidence type="ECO:0000313" key="11">
    <source>
        <dbReference type="Proteomes" id="UP000268059"/>
    </source>
</evidence>
<dbReference type="CDD" id="cd00268">
    <property type="entry name" value="DEADc"/>
    <property type="match status" value="1"/>
</dbReference>
<dbReference type="KEGG" id="ebm:SG0102_25300"/>
<dbReference type="GO" id="GO:0005829">
    <property type="term" value="C:cytosol"/>
    <property type="evidence" value="ECO:0007669"/>
    <property type="project" value="TreeGrafter"/>
</dbReference>
<dbReference type="EMBL" id="AP019309">
    <property type="protein sequence ID" value="BBH27596.1"/>
    <property type="molecule type" value="Genomic_DNA"/>
</dbReference>
<proteinExistence type="predicted"/>
<dbReference type="GO" id="GO:0009409">
    <property type="term" value="P:response to cold"/>
    <property type="evidence" value="ECO:0007669"/>
    <property type="project" value="TreeGrafter"/>
</dbReference>
<dbReference type="GO" id="GO:0016787">
    <property type="term" value="F:hydrolase activity"/>
    <property type="evidence" value="ECO:0007669"/>
    <property type="project" value="UniProtKB-KW"/>
</dbReference>
<organism evidence="10 11">
    <name type="scientific">Intestinibaculum porci</name>
    <dbReference type="NCBI Taxonomy" id="2487118"/>
    <lineage>
        <taxon>Bacteria</taxon>
        <taxon>Bacillati</taxon>
        <taxon>Bacillota</taxon>
        <taxon>Erysipelotrichia</taxon>
        <taxon>Erysipelotrichales</taxon>
        <taxon>Erysipelotrichaceae</taxon>
        <taxon>Intestinibaculum</taxon>
    </lineage>
</organism>
<dbReference type="SUPFAM" id="SSF52540">
    <property type="entry name" value="P-loop containing nucleoside triphosphate hydrolases"/>
    <property type="match status" value="1"/>
</dbReference>
<dbReference type="GO" id="GO:0003724">
    <property type="term" value="F:RNA helicase activity"/>
    <property type="evidence" value="ECO:0007669"/>
    <property type="project" value="InterPro"/>
</dbReference>
<feature type="region of interest" description="Disordered" evidence="6">
    <location>
        <begin position="431"/>
        <end position="459"/>
    </location>
</feature>
<evidence type="ECO:0000256" key="1">
    <source>
        <dbReference type="ARBA" id="ARBA00022741"/>
    </source>
</evidence>
<evidence type="ECO:0000313" key="10">
    <source>
        <dbReference type="EMBL" id="BBH27596.1"/>
    </source>
</evidence>